<gene>
    <name evidence="2" type="ORF">CTheo_861</name>
</gene>
<accession>A0A5N5QVP7</accession>
<organism evidence="2 3">
    <name type="scientific">Ceratobasidium theobromae</name>
    <dbReference type="NCBI Taxonomy" id="1582974"/>
    <lineage>
        <taxon>Eukaryota</taxon>
        <taxon>Fungi</taxon>
        <taxon>Dikarya</taxon>
        <taxon>Basidiomycota</taxon>
        <taxon>Agaricomycotina</taxon>
        <taxon>Agaricomycetes</taxon>
        <taxon>Cantharellales</taxon>
        <taxon>Ceratobasidiaceae</taxon>
        <taxon>Ceratobasidium</taxon>
    </lineage>
</organism>
<proteinExistence type="predicted"/>
<feature type="compositionally biased region" description="Basic and acidic residues" evidence="1">
    <location>
        <begin position="65"/>
        <end position="75"/>
    </location>
</feature>
<feature type="region of interest" description="Disordered" evidence="1">
    <location>
        <begin position="1"/>
        <end position="112"/>
    </location>
</feature>
<keyword evidence="3" id="KW-1185">Reference proteome</keyword>
<dbReference type="AlphaFoldDB" id="A0A5N5QVP7"/>
<protein>
    <submittedName>
        <fullName evidence="2">Uncharacterized protein</fullName>
    </submittedName>
</protein>
<feature type="compositionally biased region" description="Polar residues" evidence="1">
    <location>
        <begin position="28"/>
        <end position="38"/>
    </location>
</feature>
<evidence type="ECO:0000313" key="3">
    <source>
        <dbReference type="Proteomes" id="UP000383932"/>
    </source>
</evidence>
<evidence type="ECO:0000256" key="1">
    <source>
        <dbReference type="SAM" id="MobiDB-lite"/>
    </source>
</evidence>
<comment type="caution">
    <text evidence="2">The sequence shown here is derived from an EMBL/GenBank/DDBJ whole genome shotgun (WGS) entry which is preliminary data.</text>
</comment>
<reference evidence="2 3" key="1">
    <citation type="journal article" date="2019" name="Fungal Biol. Biotechnol.">
        <title>Draft genome sequence of fastidious pathogen Ceratobasidium theobromae, which causes vascular-streak dieback in Theobroma cacao.</title>
        <authorList>
            <person name="Ali S.S."/>
            <person name="Asman A."/>
            <person name="Shao J."/>
            <person name="Firmansyah A.P."/>
            <person name="Susilo A.W."/>
            <person name="Rosmana A."/>
            <person name="McMahon P."/>
            <person name="Junaid M."/>
            <person name="Guest D."/>
            <person name="Kheng T.Y."/>
            <person name="Meinhardt L.W."/>
            <person name="Bailey B.A."/>
        </authorList>
    </citation>
    <scope>NUCLEOTIDE SEQUENCE [LARGE SCALE GENOMIC DNA]</scope>
    <source>
        <strain evidence="2 3">CT2</strain>
    </source>
</reference>
<feature type="compositionally biased region" description="Acidic residues" evidence="1">
    <location>
        <begin position="76"/>
        <end position="87"/>
    </location>
</feature>
<dbReference type="Proteomes" id="UP000383932">
    <property type="component" value="Unassembled WGS sequence"/>
</dbReference>
<feature type="compositionally biased region" description="Basic and acidic residues" evidence="1">
    <location>
        <begin position="1"/>
        <end position="15"/>
    </location>
</feature>
<feature type="compositionally biased region" description="Polar residues" evidence="1">
    <location>
        <begin position="103"/>
        <end position="112"/>
    </location>
</feature>
<sequence>MEKPMSLPDHDDTQIERPPSPTGLPAENYNTGPDNNGASGAPSDSLPQLRVEEAGQGAPSLGPVSEREPHDHNELEESEPNPDEDLGEPIPTGDNEDERSLAKSLSPSPGRA</sequence>
<name>A0A5N5QVP7_9AGAM</name>
<evidence type="ECO:0000313" key="2">
    <source>
        <dbReference type="EMBL" id="KAB5595623.1"/>
    </source>
</evidence>
<dbReference type="EMBL" id="SSOP01000007">
    <property type="protein sequence ID" value="KAB5595623.1"/>
    <property type="molecule type" value="Genomic_DNA"/>
</dbReference>